<evidence type="ECO:0000256" key="1">
    <source>
        <dbReference type="SAM" id="Phobius"/>
    </source>
</evidence>
<keyword evidence="1" id="KW-0812">Transmembrane</keyword>
<protein>
    <recommendedName>
        <fullName evidence="2">Anti-sigma factor RsgI-like middle domain-containing protein</fullName>
    </recommendedName>
</protein>
<proteinExistence type="predicted"/>
<evidence type="ECO:0000313" key="3">
    <source>
        <dbReference type="EMBL" id="VTQ82869.1"/>
    </source>
</evidence>
<keyword evidence="1" id="KW-1133">Transmembrane helix</keyword>
<organism evidence="3 4">
    <name type="scientific">Hathewaya histolytica</name>
    <name type="common">Clostridium histolyticum</name>
    <dbReference type="NCBI Taxonomy" id="1498"/>
    <lineage>
        <taxon>Bacteria</taxon>
        <taxon>Bacillati</taxon>
        <taxon>Bacillota</taxon>
        <taxon>Clostridia</taxon>
        <taxon>Eubacteriales</taxon>
        <taxon>Clostridiaceae</taxon>
        <taxon>Hathewaya</taxon>
    </lineage>
</organism>
<keyword evidence="1" id="KW-0472">Membrane</keyword>
<dbReference type="EMBL" id="LR590481">
    <property type="protein sequence ID" value="VTQ82869.1"/>
    <property type="molecule type" value="Genomic_DNA"/>
</dbReference>
<accession>A0A4U9QWR5</accession>
<keyword evidence="4" id="KW-1185">Reference proteome</keyword>
<dbReference type="AlphaFoldDB" id="A0A4U9QWR5"/>
<feature type="domain" description="Anti-sigma factor RsgI-like middle" evidence="2">
    <location>
        <begin position="75"/>
        <end position="173"/>
    </location>
</feature>
<gene>
    <name evidence="3" type="ORF">NCTC503_00253</name>
</gene>
<dbReference type="InterPro" id="IPR055431">
    <property type="entry name" value="RsgI_M"/>
</dbReference>
<dbReference type="KEGG" id="hhw:NCTC503_00253"/>
<name>A0A4U9QWR5_HATHI</name>
<dbReference type="Pfam" id="PF23750">
    <property type="entry name" value="RsgI_M"/>
    <property type="match status" value="1"/>
</dbReference>
<reference evidence="3 4" key="1">
    <citation type="submission" date="2019-05" db="EMBL/GenBank/DDBJ databases">
        <authorList>
            <consortium name="Pathogen Informatics"/>
        </authorList>
    </citation>
    <scope>NUCLEOTIDE SEQUENCE [LARGE SCALE GENOMIC DNA]</scope>
    <source>
        <strain evidence="3 4">NCTC503</strain>
    </source>
</reference>
<feature type="transmembrane region" description="Helical" evidence="1">
    <location>
        <begin position="47"/>
        <end position="67"/>
    </location>
</feature>
<dbReference type="Proteomes" id="UP000308489">
    <property type="component" value="Chromosome 1"/>
</dbReference>
<sequence length="182" mass="20535">MNIENDKVYIVTKENEFCVLKKNHITPVKGEPYGGEIYKKPSPLKKLALILGIFLFLVFLVEGFLYFRTQTTLIVDMGSSFKVNINNLGVIIKVEGNNSIGRNVIKNNNLKFKNLDEGLTKLLTDSIKLNYIGTSSSKTNQITIFVIEGPKKFQPRYDNFKNAAKNKDIKITINNDGKGTIE</sequence>
<evidence type="ECO:0000313" key="4">
    <source>
        <dbReference type="Proteomes" id="UP000308489"/>
    </source>
</evidence>
<evidence type="ECO:0000259" key="2">
    <source>
        <dbReference type="Pfam" id="PF23750"/>
    </source>
</evidence>